<dbReference type="PIRSF" id="PIRSF005052">
    <property type="entry name" value="P-loopkin"/>
    <property type="match status" value="1"/>
</dbReference>
<evidence type="ECO:0000313" key="7">
    <source>
        <dbReference type="EMBL" id="PWT26541.1"/>
    </source>
</evidence>
<sequence length="295" mass="33252">MRFVIVTGMSGGGKSTAIHMLEDSGYYCVDNLPISLIEKFVELILVPESDITKVALGMDVRGGEAFREVPAVIDSLRQKGVPVEVLFMETSDQVLVKRYKESRRLHPLAAGGRIEDGIKREREILSGLKEKADYIIDTSKLLTRELRIELNRIFVENASYNNLIVTILSFGFKYGIPDDADLVFDVRFLPNPYYVEELSHQTGNDKPVQDYVKSFPECGQFVDKLEDMLTFLIPGYIKEGKYQLVIAIGCTGGQHRSVTIANELFARMYGKGNYGLKIFHRDVDKARKSFVPPQA</sequence>
<dbReference type="InterPro" id="IPR053931">
    <property type="entry name" value="RapZ_C"/>
</dbReference>
<evidence type="ECO:0000256" key="3">
    <source>
        <dbReference type="ARBA" id="ARBA00023134"/>
    </source>
</evidence>
<dbReference type="GO" id="GO:0005525">
    <property type="term" value="F:GTP binding"/>
    <property type="evidence" value="ECO:0007669"/>
    <property type="project" value="UniProtKB-UniRule"/>
</dbReference>
<dbReference type="Pfam" id="PF22740">
    <property type="entry name" value="PapZ_C"/>
    <property type="match status" value="1"/>
</dbReference>
<dbReference type="InterPro" id="IPR027417">
    <property type="entry name" value="P-loop_NTPase"/>
</dbReference>
<dbReference type="Pfam" id="PF03668">
    <property type="entry name" value="RapZ-like_N"/>
    <property type="match status" value="1"/>
</dbReference>
<feature type="binding site" evidence="4">
    <location>
        <begin position="8"/>
        <end position="15"/>
    </location>
    <ligand>
        <name>ATP</name>
        <dbReference type="ChEBI" id="CHEBI:30616"/>
    </ligand>
</feature>
<dbReference type="HAMAP" id="MF_00636">
    <property type="entry name" value="RapZ_like"/>
    <property type="match status" value="1"/>
</dbReference>
<feature type="binding site" evidence="4">
    <location>
        <begin position="59"/>
        <end position="62"/>
    </location>
    <ligand>
        <name>GTP</name>
        <dbReference type="ChEBI" id="CHEBI:37565"/>
    </ligand>
</feature>
<dbReference type="SUPFAM" id="SSF52540">
    <property type="entry name" value="P-loop containing nucleoside triphosphate hydrolases"/>
    <property type="match status" value="1"/>
</dbReference>
<accession>A0A317G071</accession>
<evidence type="ECO:0000259" key="6">
    <source>
        <dbReference type="Pfam" id="PF22740"/>
    </source>
</evidence>
<evidence type="ECO:0000313" key="8">
    <source>
        <dbReference type="Proteomes" id="UP000245488"/>
    </source>
</evidence>
<keyword evidence="2 4" id="KW-0067">ATP-binding</keyword>
<dbReference type="AlphaFoldDB" id="A0A317G071"/>
<dbReference type="InterPro" id="IPR005337">
    <property type="entry name" value="RapZ-like"/>
</dbReference>
<feature type="domain" description="RapZ-like N-terminal" evidence="5">
    <location>
        <begin position="1"/>
        <end position="157"/>
    </location>
</feature>
<proteinExistence type="inferred from homology"/>
<keyword evidence="3 4" id="KW-0342">GTP-binding</keyword>
<dbReference type="Proteomes" id="UP000245488">
    <property type="component" value="Chromosome"/>
</dbReference>
<dbReference type="PANTHER" id="PTHR30448">
    <property type="entry name" value="RNASE ADAPTER PROTEIN RAPZ"/>
    <property type="match status" value="1"/>
</dbReference>
<protein>
    <submittedName>
        <fullName evidence="7">RNase adapter RapZ</fullName>
    </submittedName>
</protein>
<keyword evidence="8" id="KW-1185">Reference proteome</keyword>
<dbReference type="PANTHER" id="PTHR30448:SF0">
    <property type="entry name" value="RNASE ADAPTER PROTEIN RAPZ"/>
    <property type="match status" value="1"/>
</dbReference>
<comment type="caution">
    <text evidence="7">The sequence shown here is derived from an EMBL/GenBank/DDBJ whole genome shotgun (WGS) entry which is preliminary data.</text>
</comment>
<organism evidence="7 8">
    <name type="scientific">Butyrivibrio fibrisolvens</name>
    <dbReference type="NCBI Taxonomy" id="831"/>
    <lineage>
        <taxon>Bacteria</taxon>
        <taxon>Bacillati</taxon>
        <taxon>Bacillota</taxon>
        <taxon>Clostridia</taxon>
        <taxon>Lachnospirales</taxon>
        <taxon>Lachnospiraceae</taxon>
        <taxon>Butyrivibrio</taxon>
    </lineage>
</organism>
<dbReference type="RefSeq" id="WP_022756071.1">
    <property type="nucleotide sequence ID" value="NZ_CM009896.1"/>
</dbReference>
<evidence type="ECO:0000256" key="2">
    <source>
        <dbReference type="ARBA" id="ARBA00022840"/>
    </source>
</evidence>
<dbReference type="GO" id="GO:0005524">
    <property type="term" value="F:ATP binding"/>
    <property type="evidence" value="ECO:0007669"/>
    <property type="project" value="UniProtKB-UniRule"/>
</dbReference>
<feature type="domain" description="RapZ C-terminal" evidence="6">
    <location>
        <begin position="164"/>
        <end position="283"/>
    </location>
</feature>
<evidence type="ECO:0000256" key="1">
    <source>
        <dbReference type="ARBA" id="ARBA00022741"/>
    </source>
</evidence>
<evidence type="ECO:0000259" key="5">
    <source>
        <dbReference type="Pfam" id="PF03668"/>
    </source>
</evidence>
<keyword evidence="1 4" id="KW-0547">Nucleotide-binding</keyword>
<dbReference type="EMBL" id="NXNG01000001">
    <property type="protein sequence ID" value="PWT26541.1"/>
    <property type="molecule type" value="Genomic_DNA"/>
</dbReference>
<evidence type="ECO:0000256" key="4">
    <source>
        <dbReference type="HAMAP-Rule" id="MF_00636"/>
    </source>
</evidence>
<reference evidence="7 8" key="1">
    <citation type="submission" date="2017-09" db="EMBL/GenBank/DDBJ databases">
        <title>High-quality draft genome sequence of Butyrivibrio fibrisolvens INBov1, isolated from cow rumen.</title>
        <authorList>
            <person name="Rodriguez Hernaez J."/>
            <person name="Rivarola M."/>
            <person name="Paniego N."/>
            <person name="Cravero S."/>
            <person name="Ceron Cucchi M."/>
            <person name="Martinez M.C."/>
        </authorList>
    </citation>
    <scope>NUCLEOTIDE SEQUENCE [LARGE SCALE GENOMIC DNA]</scope>
    <source>
        <strain evidence="7 8">INBov1</strain>
    </source>
</reference>
<dbReference type="InterPro" id="IPR053930">
    <property type="entry name" value="RapZ-like_N"/>
</dbReference>
<name>A0A317G071_BUTFI</name>
<gene>
    <name evidence="7" type="ORF">CPT75_05090</name>
</gene>
<dbReference type="NCBIfam" id="NF003828">
    <property type="entry name" value="PRK05416.1"/>
    <property type="match status" value="1"/>
</dbReference>